<dbReference type="AlphaFoldDB" id="A0A8R7P5P4"/>
<evidence type="ECO:0000256" key="1">
    <source>
        <dbReference type="SAM" id="MobiDB-lite"/>
    </source>
</evidence>
<dbReference type="EnsemblPlants" id="TuG1812G0100004261.01.T01">
    <property type="protein sequence ID" value="TuG1812G0100004261.01.T01"/>
    <property type="gene ID" value="TuG1812G0100004261.01"/>
</dbReference>
<proteinExistence type="predicted"/>
<reference evidence="3" key="1">
    <citation type="journal article" date="2013" name="Nature">
        <title>Draft genome of the wheat A-genome progenitor Triticum urartu.</title>
        <authorList>
            <person name="Ling H.Q."/>
            <person name="Zhao S."/>
            <person name="Liu D."/>
            <person name="Wang J."/>
            <person name="Sun H."/>
            <person name="Zhang C."/>
            <person name="Fan H."/>
            <person name="Li D."/>
            <person name="Dong L."/>
            <person name="Tao Y."/>
            <person name="Gao C."/>
            <person name="Wu H."/>
            <person name="Li Y."/>
            <person name="Cui Y."/>
            <person name="Guo X."/>
            <person name="Zheng S."/>
            <person name="Wang B."/>
            <person name="Yu K."/>
            <person name="Liang Q."/>
            <person name="Yang W."/>
            <person name="Lou X."/>
            <person name="Chen J."/>
            <person name="Feng M."/>
            <person name="Jian J."/>
            <person name="Zhang X."/>
            <person name="Luo G."/>
            <person name="Jiang Y."/>
            <person name="Liu J."/>
            <person name="Wang Z."/>
            <person name="Sha Y."/>
            <person name="Zhang B."/>
            <person name="Wu H."/>
            <person name="Tang D."/>
            <person name="Shen Q."/>
            <person name="Xue P."/>
            <person name="Zou S."/>
            <person name="Wang X."/>
            <person name="Liu X."/>
            <person name="Wang F."/>
            <person name="Yang Y."/>
            <person name="An X."/>
            <person name="Dong Z."/>
            <person name="Zhang K."/>
            <person name="Zhang X."/>
            <person name="Luo M.C."/>
            <person name="Dvorak J."/>
            <person name="Tong Y."/>
            <person name="Wang J."/>
            <person name="Yang H."/>
            <person name="Li Z."/>
            <person name="Wang D."/>
            <person name="Zhang A."/>
            <person name="Wang J."/>
        </authorList>
    </citation>
    <scope>NUCLEOTIDE SEQUENCE</scope>
    <source>
        <strain evidence="3">cv. G1812</strain>
    </source>
</reference>
<feature type="compositionally biased region" description="Low complexity" evidence="1">
    <location>
        <begin position="30"/>
        <end position="45"/>
    </location>
</feature>
<dbReference type="Gramene" id="TuG1812G0100004259.01.T01">
    <property type="protein sequence ID" value="TuG1812G0100004259.01.T01"/>
    <property type="gene ID" value="TuG1812G0100004259.01"/>
</dbReference>
<dbReference type="Proteomes" id="UP000015106">
    <property type="component" value="Chromosome 1"/>
</dbReference>
<protein>
    <submittedName>
        <fullName evidence="2">Uncharacterized protein</fullName>
    </submittedName>
</protein>
<organism evidence="2 3">
    <name type="scientific">Triticum urartu</name>
    <name type="common">Red wild einkorn</name>
    <name type="synonym">Crithodium urartu</name>
    <dbReference type="NCBI Taxonomy" id="4572"/>
    <lineage>
        <taxon>Eukaryota</taxon>
        <taxon>Viridiplantae</taxon>
        <taxon>Streptophyta</taxon>
        <taxon>Embryophyta</taxon>
        <taxon>Tracheophyta</taxon>
        <taxon>Spermatophyta</taxon>
        <taxon>Magnoliopsida</taxon>
        <taxon>Liliopsida</taxon>
        <taxon>Poales</taxon>
        <taxon>Poaceae</taxon>
        <taxon>BOP clade</taxon>
        <taxon>Pooideae</taxon>
        <taxon>Triticodae</taxon>
        <taxon>Triticeae</taxon>
        <taxon>Triticinae</taxon>
        <taxon>Triticum</taxon>
    </lineage>
</organism>
<keyword evidence="3" id="KW-1185">Reference proteome</keyword>
<evidence type="ECO:0000313" key="3">
    <source>
        <dbReference type="Proteomes" id="UP000015106"/>
    </source>
</evidence>
<accession>A0A8R7P5P4</accession>
<feature type="region of interest" description="Disordered" evidence="1">
    <location>
        <begin position="1"/>
        <end position="64"/>
    </location>
</feature>
<gene>
    <name evidence="2" type="primary">LOC125533103</name>
</gene>
<sequence length="146" mass="15200">MRGSSSVASSPSPAQTDVNSMTRSQRINPDSLADGGSSGASKNPAAPAPAPKPSKEERAPDVVVGTSRLAPYFPRTSLENRPASSSAALLSHLRYNVAMDTSHSQGPNLGSGGGSGIALSDYPLPLQWWGHGKRSRSRRQAPVPEP</sequence>
<dbReference type="Gramene" id="TuG1812G0100004261.01.T01">
    <property type="protein sequence ID" value="TuG1812G0100004261.01.T01"/>
    <property type="gene ID" value="TuG1812G0100004261.01"/>
</dbReference>
<feature type="compositionally biased region" description="Low complexity" evidence="1">
    <location>
        <begin position="1"/>
        <end position="14"/>
    </location>
</feature>
<reference evidence="2" key="3">
    <citation type="submission" date="2022-06" db="UniProtKB">
        <authorList>
            <consortium name="EnsemblPlants"/>
        </authorList>
    </citation>
    <scope>IDENTIFICATION</scope>
</reference>
<dbReference type="EnsemblPlants" id="TuG1812G0100004259.01.T01">
    <property type="protein sequence ID" value="TuG1812G0100004259.01.T01"/>
    <property type="gene ID" value="TuG1812G0100004259.01"/>
</dbReference>
<reference evidence="2" key="2">
    <citation type="submission" date="2018-03" db="EMBL/GenBank/DDBJ databases">
        <title>The Triticum urartu genome reveals the dynamic nature of wheat genome evolution.</title>
        <authorList>
            <person name="Ling H."/>
            <person name="Ma B."/>
            <person name="Shi X."/>
            <person name="Liu H."/>
            <person name="Dong L."/>
            <person name="Sun H."/>
            <person name="Cao Y."/>
            <person name="Gao Q."/>
            <person name="Zheng S."/>
            <person name="Li Y."/>
            <person name="Yu Y."/>
            <person name="Du H."/>
            <person name="Qi M."/>
            <person name="Li Y."/>
            <person name="Yu H."/>
            <person name="Cui Y."/>
            <person name="Wang N."/>
            <person name="Chen C."/>
            <person name="Wu H."/>
            <person name="Zhao Y."/>
            <person name="Zhang J."/>
            <person name="Li Y."/>
            <person name="Zhou W."/>
            <person name="Zhang B."/>
            <person name="Hu W."/>
            <person name="Eijk M."/>
            <person name="Tang J."/>
            <person name="Witsenboer H."/>
            <person name="Zhao S."/>
            <person name="Li Z."/>
            <person name="Zhang A."/>
            <person name="Wang D."/>
            <person name="Liang C."/>
        </authorList>
    </citation>
    <scope>NUCLEOTIDE SEQUENCE [LARGE SCALE GENOMIC DNA]</scope>
    <source>
        <strain evidence="2">cv. G1812</strain>
    </source>
</reference>
<name>A0A8R7P5P4_TRIUA</name>
<evidence type="ECO:0000313" key="2">
    <source>
        <dbReference type="EnsemblPlants" id="TuG1812G0100004261.01.T01"/>
    </source>
</evidence>
<feature type="compositionally biased region" description="Polar residues" evidence="1">
    <location>
        <begin position="15"/>
        <end position="28"/>
    </location>
</feature>